<keyword evidence="2" id="KW-1185">Reference proteome</keyword>
<evidence type="ECO:0000313" key="2">
    <source>
        <dbReference type="Proteomes" id="UP001519343"/>
    </source>
</evidence>
<name>A0ABS4GNX6_9BACL</name>
<gene>
    <name evidence="1" type="ORF">J2Z37_001983</name>
</gene>
<protein>
    <submittedName>
        <fullName evidence="1">Uncharacterized protein</fullName>
    </submittedName>
</protein>
<sequence>MEQLSLFGMNEESTKKEEKAFATVPNKILSLNTVFRIAVDRYLSEEIQSATQIAEKLIAEEGAPKDRFISGKPKIYIDVCEYLDSLNDVQIIENKMDKTDRIYQLIK</sequence>
<reference evidence="1 2" key="1">
    <citation type="submission" date="2021-03" db="EMBL/GenBank/DDBJ databases">
        <title>Genomic Encyclopedia of Type Strains, Phase IV (KMG-IV): sequencing the most valuable type-strain genomes for metagenomic binning, comparative biology and taxonomic classification.</title>
        <authorList>
            <person name="Goeker M."/>
        </authorList>
    </citation>
    <scope>NUCLEOTIDE SEQUENCE [LARGE SCALE GENOMIC DNA]</scope>
    <source>
        <strain evidence="1 2">DSM 24738</strain>
    </source>
</reference>
<dbReference type="Proteomes" id="UP001519343">
    <property type="component" value="Unassembled WGS sequence"/>
</dbReference>
<dbReference type="EMBL" id="JAGGKT010000004">
    <property type="protein sequence ID" value="MBP1931982.1"/>
    <property type="molecule type" value="Genomic_DNA"/>
</dbReference>
<comment type="caution">
    <text evidence="1">The sequence shown here is derived from an EMBL/GenBank/DDBJ whole genome shotgun (WGS) entry which is preliminary data.</text>
</comment>
<organism evidence="1 2">
    <name type="scientific">Ammoniphilus resinae</name>
    <dbReference type="NCBI Taxonomy" id="861532"/>
    <lineage>
        <taxon>Bacteria</taxon>
        <taxon>Bacillati</taxon>
        <taxon>Bacillota</taxon>
        <taxon>Bacilli</taxon>
        <taxon>Bacillales</taxon>
        <taxon>Paenibacillaceae</taxon>
        <taxon>Aneurinibacillus group</taxon>
        <taxon>Ammoniphilus</taxon>
    </lineage>
</organism>
<dbReference type="RefSeq" id="WP_209810045.1">
    <property type="nucleotide sequence ID" value="NZ_JAGGKT010000004.1"/>
</dbReference>
<evidence type="ECO:0000313" key="1">
    <source>
        <dbReference type="EMBL" id="MBP1931982.1"/>
    </source>
</evidence>
<proteinExistence type="predicted"/>
<accession>A0ABS4GNX6</accession>